<protein>
    <submittedName>
        <fullName evidence="2">Uncharacterized protein</fullName>
    </submittedName>
</protein>
<feature type="region of interest" description="Disordered" evidence="1">
    <location>
        <begin position="1"/>
        <end position="48"/>
    </location>
</feature>
<feature type="compositionally biased region" description="Polar residues" evidence="1">
    <location>
        <begin position="411"/>
        <end position="435"/>
    </location>
</feature>
<feature type="compositionally biased region" description="Low complexity" evidence="1">
    <location>
        <begin position="202"/>
        <end position="211"/>
    </location>
</feature>
<comment type="caution">
    <text evidence="2">The sequence shown here is derived from an EMBL/GenBank/DDBJ whole genome shotgun (WGS) entry which is preliminary data.</text>
</comment>
<sequence>MSDKFSDDDGFYDTEDEEWDAPITASWGVPAAAAAAPEAQDQTSETADVNGWHQIADPNAKIRADGVGAGNLHRKGKNFQPVDEQHILNQRLGKAIPKSKTKQIAVAKKATKVSIQPIAGNKPPHVLSVPGTGKKAAKKARSSALSAAAERARAVERAAAAKQPAKHMANPDPHVNSVWKAGTSLADTPFWEQASSRQSIHAPPTTKAPTRTPAPAPVHPPVHAPARDPAPASALQPTKERRLQSPTQPAPHKEPTKFTFIPPSESQQLPQPTKFTFFPPPPEFQQPTKPKVEFQIKGAAESIRKVKAANAAVTSDVPNKSKPKREITIGLPKPKQEPKLPISTAKPVAPPPTAPAPARARASVPPAAPALAPSKPVKPAQPAQSAKVTKPNPPEPAPQPTKSAPPVNKTGAGSSDSRWASTPSNASPSCQKQAANNPVIVTLNIELEKGEALPIIVRAKDDPKELATAFVERLSQRKNNISIDNNIVQALTQLIEQKIRDKRI</sequence>
<dbReference type="EMBL" id="JAEPQZ010000005">
    <property type="protein sequence ID" value="KAG2181036.1"/>
    <property type="molecule type" value="Genomic_DNA"/>
</dbReference>
<name>A0A8H7PXN8_MORIS</name>
<feature type="compositionally biased region" description="Pro residues" evidence="1">
    <location>
        <begin position="212"/>
        <end position="223"/>
    </location>
</feature>
<dbReference type="OrthoDB" id="2273669at2759"/>
<proteinExistence type="predicted"/>
<dbReference type="AlphaFoldDB" id="A0A8H7PXN8"/>
<gene>
    <name evidence="2" type="ORF">INT43_008618</name>
</gene>
<dbReference type="Proteomes" id="UP000654370">
    <property type="component" value="Unassembled WGS sequence"/>
</dbReference>
<accession>A0A8H7PXN8</accession>
<reference evidence="2" key="1">
    <citation type="submission" date="2020-12" db="EMBL/GenBank/DDBJ databases">
        <title>Metabolic potential, ecology and presence of endohyphal bacteria is reflected in genomic diversity of Mucoromycotina.</title>
        <authorList>
            <person name="Muszewska A."/>
            <person name="Okrasinska A."/>
            <person name="Steczkiewicz K."/>
            <person name="Drgas O."/>
            <person name="Orlowska M."/>
            <person name="Perlinska-Lenart U."/>
            <person name="Aleksandrzak-Piekarczyk T."/>
            <person name="Szatraj K."/>
            <person name="Zielenkiewicz U."/>
            <person name="Pilsyk S."/>
            <person name="Malc E."/>
            <person name="Mieczkowski P."/>
            <person name="Kruszewska J.S."/>
            <person name="Biernat P."/>
            <person name="Pawlowska J."/>
        </authorList>
    </citation>
    <scope>NUCLEOTIDE SEQUENCE</scope>
    <source>
        <strain evidence="2">WA0000067209</strain>
    </source>
</reference>
<feature type="compositionally biased region" description="Low complexity" evidence="1">
    <location>
        <begin position="30"/>
        <end position="39"/>
    </location>
</feature>
<evidence type="ECO:0000313" key="3">
    <source>
        <dbReference type="Proteomes" id="UP000654370"/>
    </source>
</evidence>
<feature type="compositionally biased region" description="Acidic residues" evidence="1">
    <location>
        <begin position="8"/>
        <end position="20"/>
    </location>
</feature>
<organism evidence="2 3">
    <name type="scientific">Mortierella isabellina</name>
    <name type="common">Filamentous fungus</name>
    <name type="synonym">Umbelopsis isabellina</name>
    <dbReference type="NCBI Taxonomy" id="91625"/>
    <lineage>
        <taxon>Eukaryota</taxon>
        <taxon>Fungi</taxon>
        <taxon>Fungi incertae sedis</taxon>
        <taxon>Mucoromycota</taxon>
        <taxon>Mucoromycotina</taxon>
        <taxon>Umbelopsidomycetes</taxon>
        <taxon>Umbelopsidales</taxon>
        <taxon>Umbelopsidaceae</taxon>
        <taxon>Umbelopsis</taxon>
    </lineage>
</organism>
<evidence type="ECO:0000256" key="1">
    <source>
        <dbReference type="SAM" id="MobiDB-lite"/>
    </source>
</evidence>
<feature type="compositionally biased region" description="Low complexity" evidence="1">
    <location>
        <begin position="356"/>
        <end position="380"/>
    </location>
</feature>
<feature type="region of interest" description="Disordered" evidence="1">
    <location>
        <begin position="115"/>
        <end position="293"/>
    </location>
</feature>
<evidence type="ECO:0000313" key="2">
    <source>
        <dbReference type="EMBL" id="KAG2181036.1"/>
    </source>
</evidence>
<keyword evidence="3" id="KW-1185">Reference proteome</keyword>
<feature type="region of interest" description="Disordered" evidence="1">
    <location>
        <begin position="306"/>
        <end position="435"/>
    </location>
</feature>